<dbReference type="AlphaFoldDB" id="A0AAN7CT85"/>
<sequence>MVGSALALSLIGLSAVHALPAGKAIEKRQVWLWPGTGDFHPGDGEPQPCLTDIPLQEQPPCILQPPIVGPITPSTKRDAEKRQVWLWPGTGEIHPGDGDPKPCLIGFPLREQPPCLLPPITGPIEPSTKREVNKRQILWPGTGEIHPGDGEPKPCLTGVPLHEQPPCILPPITGPIEPSTKREVNKRQVIWPGTSGDFQPGDGEELEPCLTNVPLEEQGPCLLPPIVGGLDPSTRKRGFVLPPDFTTNPKKVIAQLKKELARLQNKPKKTKEDLADIEAIKAALKFLATLT</sequence>
<dbReference type="Proteomes" id="UP001303647">
    <property type="component" value="Unassembled WGS sequence"/>
</dbReference>
<evidence type="ECO:0000313" key="3">
    <source>
        <dbReference type="Proteomes" id="UP001303647"/>
    </source>
</evidence>
<name>A0AAN7CT85_9PEZI</name>
<evidence type="ECO:0000313" key="2">
    <source>
        <dbReference type="EMBL" id="KAK4247929.1"/>
    </source>
</evidence>
<protein>
    <submittedName>
        <fullName evidence="2">Uncharacterized protein</fullName>
    </submittedName>
</protein>
<accession>A0AAN7CT85</accession>
<proteinExistence type="predicted"/>
<feature type="signal peptide" evidence="1">
    <location>
        <begin position="1"/>
        <end position="18"/>
    </location>
</feature>
<reference evidence="2" key="1">
    <citation type="journal article" date="2023" name="Mol. Phylogenet. Evol.">
        <title>Genome-scale phylogeny and comparative genomics of the fungal order Sordariales.</title>
        <authorList>
            <person name="Hensen N."/>
            <person name="Bonometti L."/>
            <person name="Westerberg I."/>
            <person name="Brannstrom I.O."/>
            <person name="Guillou S."/>
            <person name="Cros-Aarteil S."/>
            <person name="Calhoun S."/>
            <person name="Haridas S."/>
            <person name="Kuo A."/>
            <person name="Mondo S."/>
            <person name="Pangilinan J."/>
            <person name="Riley R."/>
            <person name="LaButti K."/>
            <person name="Andreopoulos B."/>
            <person name="Lipzen A."/>
            <person name="Chen C."/>
            <person name="Yan M."/>
            <person name="Daum C."/>
            <person name="Ng V."/>
            <person name="Clum A."/>
            <person name="Steindorff A."/>
            <person name="Ohm R.A."/>
            <person name="Martin F."/>
            <person name="Silar P."/>
            <person name="Natvig D.O."/>
            <person name="Lalanne C."/>
            <person name="Gautier V."/>
            <person name="Ament-Velasquez S.L."/>
            <person name="Kruys A."/>
            <person name="Hutchinson M.I."/>
            <person name="Powell A.J."/>
            <person name="Barry K."/>
            <person name="Miller A.N."/>
            <person name="Grigoriev I.V."/>
            <person name="Debuchy R."/>
            <person name="Gladieux P."/>
            <person name="Hiltunen Thoren M."/>
            <person name="Johannesson H."/>
        </authorList>
    </citation>
    <scope>NUCLEOTIDE SEQUENCE</scope>
    <source>
        <strain evidence="2">CBS 359.72</strain>
    </source>
</reference>
<keyword evidence="1" id="KW-0732">Signal</keyword>
<reference evidence="2" key="2">
    <citation type="submission" date="2023-05" db="EMBL/GenBank/DDBJ databases">
        <authorList>
            <consortium name="Lawrence Berkeley National Laboratory"/>
            <person name="Steindorff A."/>
            <person name="Hensen N."/>
            <person name="Bonometti L."/>
            <person name="Westerberg I."/>
            <person name="Brannstrom I.O."/>
            <person name="Guillou S."/>
            <person name="Cros-Aarteil S."/>
            <person name="Calhoun S."/>
            <person name="Haridas S."/>
            <person name="Kuo A."/>
            <person name="Mondo S."/>
            <person name="Pangilinan J."/>
            <person name="Riley R."/>
            <person name="Labutti K."/>
            <person name="Andreopoulos B."/>
            <person name="Lipzen A."/>
            <person name="Chen C."/>
            <person name="Yanf M."/>
            <person name="Daum C."/>
            <person name="Ng V."/>
            <person name="Clum A."/>
            <person name="Ohm R."/>
            <person name="Martin F."/>
            <person name="Silar P."/>
            <person name="Natvig D."/>
            <person name="Lalanne C."/>
            <person name="Gautier V."/>
            <person name="Ament-Velasquez S.L."/>
            <person name="Kruys A."/>
            <person name="Hutchinson M.I."/>
            <person name="Powell A.J."/>
            <person name="Barry K."/>
            <person name="Miller A.N."/>
            <person name="Grigoriev I.V."/>
            <person name="Debuchy R."/>
            <person name="Gladieux P."/>
            <person name="Thoren M.H."/>
            <person name="Johannesson H."/>
        </authorList>
    </citation>
    <scope>NUCLEOTIDE SEQUENCE</scope>
    <source>
        <strain evidence="2">CBS 359.72</strain>
    </source>
</reference>
<evidence type="ECO:0000256" key="1">
    <source>
        <dbReference type="SAM" id="SignalP"/>
    </source>
</evidence>
<dbReference type="EMBL" id="MU857645">
    <property type="protein sequence ID" value="KAK4247929.1"/>
    <property type="molecule type" value="Genomic_DNA"/>
</dbReference>
<organism evidence="2 3">
    <name type="scientific">Corynascus novoguineensis</name>
    <dbReference type="NCBI Taxonomy" id="1126955"/>
    <lineage>
        <taxon>Eukaryota</taxon>
        <taxon>Fungi</taxon>
        <taxon>Dikarya</taxon>
        <taxon>Ascomycota</taxon>
        <taxon>Pezizomycotina</taxon>
        <taxon>Sordariomycetes</taxon>
        <taxon>Sordariomycetidae</taxon>
        <taxon>Sordariales</taxon>
        <taxon>Chaetomiaceae</taxon>
        <taxon>Corynascus</taxon>
    </lineage>
</organism>
<comment type="caution">
    <text evidence="2">The sequence shown here is derived from an EMBL/GenBank/DDBJ whole genome shotgun (WGS) entry which is preliminary data.</text>
</comment>
<keyword evidence="3" id="KW-1185">Reference proteome</keyword>
<feature type="chain" id="PRO_5042845020" evidence="1">
    <location>
        <begin position="19"/>
        <end position="291"/>
    </location>
</feature>
<gene>
    <name evidence="2" type="ORF">C7999DRAFT_31607</name>
</gene>